<keyword evidence="3" id="KW-1185">Reference proteome</keyword>
<dbReference type="EMBL" id="KZ996102">
    <property type="protein sequence ID" value="RKO89416.1"/>
    <property type="molecule type" value="Genomic_DNA"/>
</dbReference>
<feature type="signal peptide" evidence="1">
    <location>
        <begin position="1"/>
        <end position="22"/>
    </location>
</feature>
<proteinExistence type="predicted"/>
<sequence>MERKTLCVTFGVPLSTLHCVLANAEMAPQSALKVLPDAQIRWPSFEQQREWACLTHAEEPLLEEAMYNGETSLGREGLGDKKAEDRWWYLSLDHLSLCLQTDSIRLSSPVSCAMGSMGRSSGTCTTALACWPLILLAVRLKLPPIQKSGQLRESFPAETGKWSADPFSTEVFVSVRNNP</sequence>
<accession>A0A4P9WG41</accession>
<organism evidence="2 3">
    <name type="scientific">Blyttiomyces helicus</name>
    <dbReference type="NCBI Taxonomy" id="388810"/>
    <lineage>
        <taxon>Eukaryota</taxon>
        <taxon>Fungi</taxon>
        <taxon>Fungi incertae sedis</taxon>
        <taxon>Chytridiomycota</taxon>
        <taxon>Chytridiomycota incertae sedis</taxon>
        <taxon>Chytridiomycetes</taxon>
        <taxon>Chytridiomycetes incertae sedis</taxon>
        <taxon>Blyttiomyces</taxon>
    </lineage>
</organism>
<protein>
    <submittedName>
        <fullName evidence="2">Uncharacterized protein</fullName>
    </submittedName>
</protein>
<gene>
    <name evidence="2" type="ORF">BDK51DRAFT_40416</name>
</gene>
<dbReference type="Proteomes" id="UP000269721">
    <property type="component" value="Unassembled WGS sequence"/>
</dbReference>
<feature type="chain" id="PRO_5020743571" evidence="1">
    <location>
        <begin position="23"/>
        <end position="179"/>
    </location>
</feature>
<dbReference type="OrthoDB" id="2140478at2759"/>
<evidence type="ECO:0000313" key="2">
    <source>
        <dbReference type="EMBL" id="RKO89416.1"/>
    </source>
</evidence>
<name>A0A4P9WG41_9FUNG</name>
<reference evidence="3" key="1">
    <citation type="journal article" date="2018" name="Nat. Microbiol.">
        <title>Leveraging single-cell genomics to expand the fungal tree of life.</title>
        <authorList>
            <person name="Ahrendt S.R."/>
            <person name="Quandt C.A."/>
            <person name="Ciobanu D."/>
            <person name="Clum A."/>
            <person name="Salamov A."/>
            <person name="Andreopoulos B."/>
            <person name="Cheng J.F."/>
            <person name="Woyke T."/>
            <person name="Pelin A."/>
            <person name="Henrissat B."/>
            <person name="Reynolds N.K."/>
            <person name="Benny G.L."/>
            <person name="Smith M.E."/>
            <person name="James T.Y."/>
            <person name="Grigoriev I.V."/>
        </authorList>
    </citation>
    <scope>NUCLEOTIDE SEQUENCE [LARGE SCALE GENOMIC DNA]</scope>
</reference>
<dbReference type="AlphaFoldDB" id="A0A4P9WG41"/>
<evidence type="ECO:0000256" key="1">
    <source>
        <dbReference type="SAM" id="SignalP"/>
    </source>
</evidence>
<keyword evidence="1" id="KW-0732">Signal</keyword>
<evidence type="ECO:0000313" key="3">
    <source>
        <dbReference type="Proteomes" id="UP000269721"/>
    </source>
</evidence>